<accession>A0ACB9ZQK1</accession>
<name>A0ACB9ZQK1_CATRO</name>
<dbReference type="Proteomes" id="UP001060085">
    <property type="component" value="Linkage Group LG08"/>
</dbReference>
<gene>
    <name evidence="1" type="ORF">M9H77_35536</name>
</gene>
<proteinExistence type="predicted"/>
<evidence type="ECO:0000313" key="2">
    <source>
        <dbReference type="Proteomes" id="UP001060085"/>
    </source>
</evidence>
<sequence length="125" mass="14316">MDGFCFLLEVWAYEILLMENFPLLNEEMDAFPRMISRSTGTANELSSQNLIFVLLIGGGSFGFGFDLFIYYYWCQSASFAAAVALEKEICVAGGPAHYCRNLLRERMGWTFDREHWAQWSGSLEQ</sequence>
<comment type="caution">
    <text evidence="1">The sequence shown here is derived from an EMBL/GenBank/DDBJ whole genome shotgun (WGS) entry which is preliminary data.</text>
</comment>
<protein>
    <submittedName>
        <fullName evidence="1">Uncharacterized protein</fullName>
    </submittedName>
</protein>
<evidence type="ECO:0000313" key="1">
    <source>
        <dbReference type="EMBL" id="KAI5649531.1"/>
    </source>
</evidence>
<reference evidence="2" key="1">
    <citation type="journal article" date="2023" name="Nat. Plants">
        <title>Single-cell RNA sequencing provides a high-resolution roadmap for understanding the multicellular compartmentation of specialized metabolism.</title>
        <authorList>
            <person name="Sun S."/>
            <person name="Shen X."/>
            <person name="Li Y."/>
            <person name="Li Y."/>
            <person name="Wang S."/>
            <person name="Li R."/>
            <person name="Zhang H."/>
            <person name="Shen G."/>
            <person name="Guo B."/>
            <person name="Wei J."/>
            <person name="Xu J."/>
            <person name="St-Pierre B."/>
            <person name="Chen S."/>
            <person name="Sun C."/>
        </authorList>
    </citation>
    <scope>NUCLEOTIDE SEQUENCE [LARGE SCALE GENOMIC DNA]</scope>
</reference>
<keyword evidence="2" id="KW-1185">Reference proteome</keyword>
<dbReference type="EMBL" id="CM044708">
    <property type="protein sequence ID" value="KAI5649531.1"/>
    <property type="molecule type" value="Genomic_DNA"/>
</dbReference>
<organism evidence="1 2">
    <name type="scientific">Catharanthus roseus</name>
    <name type="common">Madagascar periwinkle</name>
    <name type="synonym">Vinca rosea</name>
    <dbReference type="NCBI Taxonomy" id="4058"/>
    <lineage>
        <taxon>Eukaryota</taxon>
        <taxon>Viridiplantae</taxon>
        <taxon>Streptophyta</taxon>
        <taxon>Embryophyta</taxon>
        <taxon>Tracheophyta</taxon>
        <taxon>Spermatophyta</taxon>
        <taxon>Magnoliopsida</taxon>
        <taxon>eudicotyledons</taxon>
        <taxon>Gunneridae</taxon>
        <taxon>Pentapetalae</taxon>
        <taxon>asterids</taxon>
        <taxon>lamiids</taxon>
        <taxon>Gentianales</taxon>
        <taxon>Apocynaceae</taxon>
        <taxon>Rauvolfioideae</taxon>
        <taxon>Vinceae</taxon>
        <taxon>Catharanthinae</taxon>
        <taxon>Catharanthus</taxon>
    </lineage>
</organism>